<keyword evidence="3" id="KW-0804">Transcription</keyword>
<dbReference type="SUPFAM" id="SSF53822">
    <property type="entry name" value="Periplasmic binding protein-like I"/>
    <property type="match status" value="1"/>
</dbReference>
<accession>A0A4U0H901</accession>
<comment type="caution">
    <text evidence="5">The sequence shown here is derived from an EMBL/GenBank/DDBJ whole genome shotgun (WGS) entry which is preliminary data.</text>
</comment>
<dbReference type="Pfam" id="PF13377">
    <property type="entry name" value="Peripla_BP_3"/>
    <property type="match status" value="1"/>
</dbReference>
<dbReference type="RefSeq" id="WP_136818701.1">
    <property type="nucleotide sequence ID" value="NZ_BMJX01000001.1"/>
</dbReference>
<dbReference type="PANTHER" id="PTHR30146">
    <property type="entry name" value="LACI-RELATED TRANSCRIPTIONAL REPRESSOR"/>
    <property type="match status" value="1"/>
</dbReference>
<dbReference type="InterPro" id="IPR000394">
    <property type="entry name" value="RNA_pol_sigma_54"/>
</dbReference>
<dbReference type="PROSITE" id="PS00717">
    <property type="entry name" value="SIGMA54_1"/>
    <property type="match status" value="1"/>
</dbReference>
<evidence type="ECO:0000256" key="2">
    <source>
        <dbReference type="ARBA" id="ARBA00023125"/>
    </source>
</evidence>
<dbReference type="SMART" id="SM00354">
    <property type="entry name" value="HTH_LACI"/>
    <property type="match status" value="1"/>
</dbReference>
<dbReference type="InterPro" id="IPR046335">
    <property type="entry name" value="LacI/GalR-like_sensor"/>
</dbReference>
<reference evidence="5 6" key="1">
    <citation type="submission" date="2019-04" db="EMBL/GenBank/DDBJ databases">
        <title>Sphingobacterium olei sp. nov., isolated from oil-contaminated soil.</title>
        <authorList>
            <person name="Liu B."/>
        </authorList>
    </citation>
    <scope>NUCLEOTIDE SEQUENCE [LARGE SCALE GENOMIC DNA]</scope>
    <source>
        <strain evidence="5 6">Y3L14</strain>
    </source>
</reference>
<evidence type="ECO:0000256" key="3">
    <source>
        <dbReference type="ARBA" id="ARBA00023163"/>
    </source>
</evidence>
<dbReference type="EMBL" id="SUKA01000001">
    <property type="protein sequence ID" value="TJY67834.1"/>
    <property type="molecule type" value="Genomic_DNA"/>
</dbReference>
<dbReference type="AlphaFoldDB" id="A0A4U0H901"/>
<dbReference type="Pfam" id="PF00356">
    <property type="entry name" value="LacI"/>
    <property type="match status" value="1"/>
</dbReference>
<keyword evidence="2" id="KW-0238">DNA-binding</keyword>
<keyword evidence="1" id="KW-0805">Transcription regulation</keyword>
<evidence type="ECO:0000256" key="1">
    <source>
        <dbReference type="ARBA" id="ARBA00023015"/>
    </source>
</evidence>
<dbReference type="GO" id="GO:0001216">
    <property type="term" value="F:DNA-binding transcription activator activity"/>
    <property type="evidence" value="ECO:0007669"/>
    <property type="project" value="InterPro"/>
</dbReference>
<feature type="domain" description="HTH lacI-type" evidence="4">
    <location>
        <begin position="9"/>
        <end position="63"/>
    </location>
</feature>
<dbReference type="OrthoDB" id="9803256at2"/>
<gene>
    <name evidence="5" type="ORF">FAZ19_00795</name>
</gene>
<dbReference type="Gene3D" id="1.10.260.40">
    <property type="entry name" value="lambda repressor-like DNA-binding domains"/>
    <property type="match status" value="1"/>
</dbReference>
<dbReference type="InterPro" id="IPR000843">
    <property type="entry name" value="HTH_LacI"/>
</dbReference>
<dbReference type="CDD" id="cd06267">
    <property type="entry name" value="PBP1_LacI_sugar_binding-like"/>
    <property type="match status" value="1"/>
</dbReference>
<evidence type="ECO:0000259" key="4">
    <source>
        <dbReference type="PROSITE" id="PS50932"/>
    </source>
</evidence>
<dbReference type="InterPro" id="IPR010982">
    <property type="entry name" value="Lambda_DNA-bd_dom_sf"/>
</dbReference>
<dbReference type="PANTHER" id="PTHR30146:SF109">
    <property type="entry name" value="HTH-TYPE TRANSCRIPTIONAL REGULATOR GALS"/>
    <property type="match status" value="1"/>
</dbReference>
<dbReference type="SUPFAM" id="SSF47413">
    <property type="entry name" value="lambda repressor-like DNA-binding domains"/>
    <property type="match status" value="1"/>
</dbReference>
<evidence type="ECO:0000313" key="6">
    <source>
        <dbReference type="Proteomes" id="UP000309872"/>
    </source>
</evidence>
<protein>
    <submittedName>
        <fullName evidence="5">LacI family transcriptional regulator</fullName>
    </submittedName>
</protein>
<keyword evidence="6" id="KW-1185">Reference proteome</keyword>
<dbReference type="Gene3D" id="3.40.50.2300">
    <property type="match status" value="2"/>
</dbReference>
<dbReference type="Proteomes" id="UP000309872">
    <property type="component" value="Unassembled WGS sequence"/>
</dbReference>
<dbReference type="GO" id="GO:0000976">
    <property type="term" value="F:transcription cis-regulatory region binding"/>
    <property type="evidence" value="ECO:0007669"/>
    <property type="project" value="TreeGrafter"/>
</dbReference>
<evidence type="ECO:0000313" key="5">
    <source>
        <dbReference type="EMBL" id="TJY67834.1"/>
    </source>
</evidence>
<dbReference type="GO" id="GO:0016987">
    <property type="term" value="F:sigma factor activity"/>
    <property type="evidence" value="ECO:0007669"/>
    <property type="project" value="InterPro"/>
</dbReference>
<sequence>MKEKKTTPITIKDLAKELNLSPSTISRALSDHPKISQATKKLVSDKAEQSGFRLNAIASSFRSKKTKSIGIIAPRIDIDFHSRVISGIEDYAYKSGYHVIIFQSKDSYKMEKEILQNLQNMMVEGMIICLAMETKNFDHLKKLIKTKLPVVFYDRTPETFDTNKITINDFESAFNATEHLIKIGCKNIVHIAGNQSTGIFRARLEGYKAALKSYHLPLRDDHIFVTHSLSYQEGLTCAEKILELNPLPDGVFCANDYTAASVVKVLNKRKINVPEQVAIVGFSDYPIAQIIEPSLTTINDRAVQMGEAAAKMLIQHIQDQDFDIIDHQVITLKTELIVRESSTRKA</sequence>
<organism evidence="5 6">
    <name type="scientific">Sphingobacterium alkalisoli</name>
    <dbReference type="NCBI Taxonomy" id="1874115"/>
    <lineage>
        <taxon>Bacteria</taxon>
        <taxon>Pseudomonadati</taxon>
        <taxon>Bacteroidota</taxon>
        <taxon>Sphingobacteriia</taxon>
        <taxon>Sphingobacteriales</taxon>
        <taxon>Sphingobacteriaceae</taxon>
        <taxon>Sphingobacterium</taxon>
    </lineage>
</organism>
<dbReference type="InterPro" id="IPR028082">
    <property type="entry name" value="Peripla_BP_I"/>
</dbReference>
<name>A0A4U0H901_9SPHI</name>
<dbReference type="PROSITE" id="PS50932">
    <property type="entry name" value="HTH_LACI_2"/>
    <property type="match status" value="1"/>
</dbReference>
<proteinExistence type="predicted"/>